<reference evidence="2 3" key="1">
    <citation type="journal article" date="2021" name="Front. Microbiol.">
        <title>Comprehensive Comparative Genomics and Phenotyping of Methylobacterium Species.</title>
        <authorList>
            <person name="Alessa O."/>
            <person name="Ogura Y."/>
            <person name="Fujitani Y."/>
            <person name="Takami H."/>
            <person name="Hayashi T."/>
            <person name="Sahin N."/>
            <person name="Tani A."/>
        </authorList>
    </citation>
    <scope>NUCLEOTIDE SEQUENCE [LARGE SCALE GENOMIC DNA]</scope>
    <source>
        <strain evidence="2 3">DSM 23679</strain>
    </source>
</reference>
<evidence type="ECO:0008006" key="4">
    <source>
        <dbReference type="Google" id="ProtNLM"/>
    </source>
</evidence>
<evidence type="ECO:0000313" key="2">
    <source>
        <dbReference type="EMBL" id="GJD45992.1"/>
    </source>
</evidence>
<accession>A0ABQ4QLF6</accession>
<gene>
    <name evidence="2" type="ORF">AFCDBAGC_3872</name>
</gene>
<name>A0ABQ4QLF6_9HYPH</name>
<keyword evidence="3" id="KW-1185">Reference proteome</keyword>
<evidence type="ECO:0000256" key="1">
    <source>
        <dbReference type="SAM" id="MobiDB-lite"/>
    </source>
</evidence>
<comment type="caution">
    <text evidence="2">The sequence shown here is derived from an EMBL/GenBank/DDBJ whole genome shotgun (WGS) entry which is preliminary data.</text>
</comment>
<sequence length="487" mass="51001">MFEPGSGVTHMKRWIVGAALFIGLAAPAFAKDIVLPAKEPAVTATMPDDWDTSVYETEIASVSADGDIVVNIATDSKSRLDSLIKDSKAYLTKNKVKLVGKPTEQTIDFNGTPGQVQRYQATDKNGKAIIDFVTLDASRNRAVLVTVWGSEDDRATNETALSAIMKSVTIPAGGGGGGFWSGGSVQSGKVGAGKSEASRAEAPAAAKPPAPAAVASPPAAAPVASQSLGVRRVLFVTRPSEGFGDVDPRAVGAFLPSEKVITYMEPVGETLVPVAGGDVRFGLVVDYVLQSKGGAILGGQKAVIDKEFTAGKDGILDGYPKFSFHFTLGIAGVDPGDYVLAFTLRDKFSDRTTQVERPFTVLAAAPAPAPTAAAPAPAPTTPAPAPVVAAAPPAPASGLCAQDAVRTDLMASVNGAPDFKDGKRRLKALVEPETVFEDRKGKRMTCRYTSVWDETQDTGTTEKRMKMTFKASDDGKDGIDLDYSFDK</sequence>
<proteinExistence type="predicted"/>
<dbReference type="EMBL" id="BPQG01000062">
    <property type="protein sequence ID" value="GJD45992.1"/>
    <property type="molecule type" value="Genomic_DNA"/>
</dbReference>
<feature type="region of interest" description="Disordered" evidence="1">
    <location>
        <begin position="190"/>
        <end position="217"/>
    </location>
</feature>
<evidence type="ECO:0000313" key="3">
    <source>
        <dbReference type="Proteomes" id="UP001055117"/>
    </source>
</evidence>
<organism evidence="2 3">
    <name type="scientific">Methylobacterium cerastii</name>
    <dbReference type="NCBI Taxonomy" id="932741"/>
    <lineage>
        <taxon>Bacteria</taxon>
        <taxon>Pseudomonadati</taxon>
        <taxon>Pseudomonadota</taxon>
        <taxon>Alphaproteobacteria</taxon>
        <taxon>Hyphomicrobiales</taxon>
        <taxon>Methylobacteriaceae</taxon>
        <taxon>Methylobacterium</taxon>
    </lineage>
</organism>
<dbReference type="Proteomes" id="UP001055117">
    <property type="component" value="Unassembled WGS sequence"/>
</dbReference>
<protein>
    <recommendedName>
        <fullName evidence="4">DUF1795 domain-containing protein</fullName>
    </recommendedName>
</protein>